<keyword evidence="7" id="KW-0479">Metal-binding</keyword>
<evidence type="ECO:0000256" key="4">
    <source>
        <dbReference type="ARBA" id="ARBA00023015"/>
    </source>
</evidence>
<dbReference type="EMBL" id="RQHW01000031">
    <property type="protein sequence ID" value="TGN19364.1"/>
    <property type="molecule type" value="Genomic_DNA"/>
</dbReference>
<dbReference type="Gene3D" id="3.30.1490.190">
    <property type="match status" value="1"/>
</dbReference>
<dbReference type="InterPro" id="IPR002481">
    <property type="entry name" value="FUR"/>
</dbReference>
<dbReference type="GO" id="GO:0000976">
    <property type="term" value="F:transcription cis-regulatory region binding"/>
    <property type="evidence" value="ECO:0007669"/>
    <property type="project" value="TreeGrafter"/>
</dbReference>
<dbReference type="GO" id="GO:0008270">
    <property type="term" value="F:zinc ion binding"/>
    <property type="evidence" value="ECO:0007669"/>
    <property type="project" value="TreeGrafter"/>
</dbReference>
<dbReference type="GO" id="GO:0045892">
    <property type="term" value="P:negative regulation of DNA-templated transcription"/>
    <property type="evidence" value="ECO:0007669"/>
    <property type="project" value="TreeGrafter"/>
</dbReference>
<dbReference type="Gene3D" id="1.10.10.10">
    <property type="entry name" value="Winged helix-like DNA-binding domain superfamily/Winged helix DNA-binding domain"/>
    <property type="match status" value="1"/>
</dbReference>
<gene>
    <name evidence="8" type="ORF">EHS15_08445</name>
</gene>
<evidence type="ECO:0000256" key="7">
    <source>
        <dbReference type="PIRSR" id="PIRSR602481-1"/>
    </source>
</evidence>
<comment type="cofactor">
    <cofactor evidence="7">
        <name>Zn(2+)</name>
        <dbReference type="ChEBI" id="CHEBI:29105"/>
    </cofactor>
    <text evidence="7">Binds 1 zinc ion per subunit.</text>
</comment>
<organism evidence="8 9">
    <name type="scientific">Leptospira idonii</name>
    <dbReference type="NCBI Taxonomy" id="1193500"/>
    <lineage>
        <taxon>Bacteria</taxon>
        <taxon>Pseudomonadati</taxon>
        <taxon>Spirochaetota</taxon>
        <taxon>Spirochaetia</taxon>
        <taxon>Leptospirales</taxon>
        <taxon>Leptospiraceae</taxon>
        <taxon>Leptospira</taxon>
    </lineage>
</organism>
<evidence type="ECO:0000256" key="6">
    <source>
        <dbReference type="ARBA" id="ARBA00023163"/>
    </source>
</evidence>
<evidence type="ECO:0000313" key="9">
    <source>
        <dbReference type="Proteomes" id="UP000298058"/>
    </source>
</evidence>
<dbReference type="InterPro" id="IPR043135">
    <property type="entry name" value="Fur_C"/>
</dbReference>
<dbReference type="GO" id="GO:0003700">
    <property type="term" value="F:DNA-binding transcription factor activity"/>
    <property type="evidence" value="ECO:0007669"/>
    <property type="project" value="InterPro"/>
</dbReference>
<evidence type="ECO:0000256" key="3">
    <source>
        <dbReference type="ARBA" id="ARBA00022833"/>
    </source>
</evidence>
<dbReference type="Pfam" id="PF01475">
    <property type="entry name" value="FUR"/>
    <property type="match status" value="1"/>
</dbReference>
<sequence>MAIGDPSQILKKIGLKVTKNREKVISILQESRRPLNHHEIMEKLPKDESWDRVTIYRALSDLEEKNLLNSLHSTDRVTYFELKEEGSQTVSLAHGHLVCNSCGKIECIDDPWNGIPSAKQLRGFQTESVEIVFRGICKSCQ</sequence>
<dbReference type="GO" id="GO:1900376">
    <property type="term" value="P:regulation of secondary metabolite biosynthetic process"/>
    <property type="evidence" value="ECO:0007669"/>
    <property type="project" value="TreeGrafter"/>
</dbReference>
<keyword evidence="3 7" id="KW-0862">Zinc</keyword>
<dbReference type="PANTHER" id="PTHR33202">
    <property type="entry name" value="ZINC UPTAKE REGULATION PROTEIN"/>
    <property type="match status" value="1"/>
</dbReference>
<feature type="binding site" evidence="7">
    <location>
        <position position="102"/>
    </location>
    <ligand>
        <name>Zn(2+)</name>
        <dbReference type="ChEBI" id="CHEBI:29105"/>
    </ligand>
</feature>
<dbReference type="Proteomes" id="UP000298058">
    <property type="component" value="Unassembled WGS sequence"/>
</dbReference>
<reference evidence="8" key="1">
    <citation type="journal article" date="2019" name="PLoS Negl. Trop. Dis.">
        <title>Revisiting the worldwide diversity of Leptospira species in the environment.</title>
        <authorList>
            <person name="Vincent A.T."/>
            <person name="Schiettekatte O."/>
            <person name="Bourhy P."/>
            <person name="Veyrier F.J."/>
            <person name="Picardeau M."/>
        </authorList>
    </citation>
    <scope>NUCLEOTIDE SEQUENCE [LARGE SCALE GENOMIC DNA]</scope>
    <source>
        <strain evidence="8">201300427</strain>
    </source>
</reference>
<dbReference type="CDD" id="cd07153">
    <property type="entry name" value="Fur_like"/>
    <property type="match status" value="1"/>
</dbReference>
<dbReference type="PANTHER" id="PTHR33202:SF7">
    <property type="entry name" value="FERRIC UPTAKE REGULATION PROTEIN"/>
    <property type="match status" value="1"/>
</dbReference>
<accession>A0A4R9LYC3</accession>
<dbReference type="InterPro" id="IPR036390">
    <property type="entry name" value="WH_DNA-bd_sf"/>
</dbReference>
<feature type="binding site" evidence="7">
    <location>
        <position position="140"/>
    </location>
    <ligand>
        <name>Zn(2+)</name>
        <dbReference type="ChEBI" id="CHEBI:29105"/>
    </ligand>
</feature>
<evidence type="ECO:0000256" key="2">
    <source>
        <dbReference type="ARBA" id="ARBA00022491"/>
    </source>
</evidence>
<dbReference type="OrthoDB" id="8659436at2"/>
<keyword evidence="2" id="KW-0678">Repressor</keyword>
<keyword evidence="4" id="KW-0805">Transcription regulation</keyword>
<feature type="binding site" evidence="7">
    <location>
        <position position="137"/>
    </location>
    <ligand>
        <name>Zn(2+)</name>
        <dbReference type="ChEBI" id="CHEBI:29105"/>
    </ligand>
</feature>
<name>A0A4R9LYC3_9LEPT</name>
<dbReference type="AlphaFoldDB" id="A0A4R9LYC3"/>
<protein>
    <submittedName>
        <fullName evidence="8">Transcriptional repressor</fullName>
    </submittedName>
</protein>
<comment type="caution">
    <text evidence="8">The sequence shown here is derived from an EMBL/GenBank/DDBJ whole genome shotgun (WGS) entry which is preliminary data.</text>
</comment>
<dbReference type="SUPFAM" id="SSF46785">
    <property type="entry name" value="Winged helix' DNA-binding domain"/>
    <property type="match status" value="1"/>
</dbReference>
<evidence type="ECO:0000313" key="8">
    <source>
        <dbReference type="EMBL" id="TGN19364.1"/>
    </source>
</evidence>
<dbReference type="InterPro" id="IPR036388">
    <property type="entry name" value="WH-like_DNA-bd_sf"/>
</dbReference>
<evidence type="ECO:0000256" key="5">
    <source>
        <dbReference type="ARBA" id="ARBA00023125"/>
    </source>
</evidence>
<evidence type="ECO:0000256" key="1">
    <source>
        <dbReference type="ARBA" id="ARBA00007957"/>
    </source>
</evidence>
<keyword evidence="6" id="KW-0804">Transcription</keyword>
<feature type="binding site" evidence="7">
    <location>
        <position position="99"/>
    </location>
    <ligand>
        <name>Zn(2+)</name>
        <dbReference type="ChEBI" id="CHEBI:29105"/>
    </ligand>
</feature>
<keyword evidence="5" id="KW-0238">DNA-binding</keyword>
<keyword evidence="9" id="KW-1185">Reference proteome</keyword>
<comment type="similarity">
    <text evidence="1">Belongs to the Fur family.</text>
</comment>
<proteinExistence type="inferred from homology"/>
<dbReference type="RefSeq" id="WP_135760126.1">
    <property type="nucleotide sequence ID" value="NZ_RQHW01000031.1"/>
</dbReference>